<dbReference type="Pfam" id="PF03476">
    <property type="entry name" value="MOSC_N"/>
    <property type="match status" value="1"/>
</dbReference>
<dbReference type="RefSeq" id="WP_014847492.1">
    <property type="nucleotide sequence ID" value="NZ_CAJZDL010000178.1"/>
</dbReference>
<dbReference type="Pfam" id="PF03473">
    <property type="entry name" value="MOSC"/>
    <property type="match status" value="1"/>
</dbReference>
<proteinExistence type="predicted"/>
<dbReference type="InterPro" id="IPR011037">
    <property type="entry name" value="Pyrv_Knase-like_insert_dom_sf"/>
</dbReference>
<dbReference type="SUPFAM" id="SSF50800">
    <property type="entry name" value="PK beta-barrel domain-like"/>
    <property type="match status" value="1"/>
</dbReference>
<sequence length="249" mass="26673">MRVKSLGFAEVKGTAILPRERIRVGPSGVAGDRRFAAVEAGGGAVLRTVRNPALLAVRARCDGSALELGFPDSSRVTQLLEVGRRWDADYWGRRLEVEELPGPASRALAGYLGQDCVLAGLVRPGGFVFGAPVSLWFASSLAELERRMGGPVDPRRFRLTVGVDDLTEPVDEETLVGSRLRIGEVDVLVEEWIGRCPVVNLHPEHPGGEADVLAVLADYRTREGKVCWGVAGRALNEGVVTVGDGVALI</sequence>
<evidence type="ECO:0000313" key="4">
    <source>
        <dbReference type="Proteomes" id="UP000273044"/>
    </source>
</evidence>
<dbReference type="InterPro" id="IPR005302">
    <property type="entry name" value="MoCF_Sase_C"/>
</dbReference>
<evidence type="ECO:0000313" key="2">
    <source>
        <dbReference type="EMBL" id="QUC11732.1"/>
    </source>
</evidence>
<dbReference type="GO" id="GO:0030170">
    <property type="term" value="F:pyridoxal phosphate binding"/>
    <property type="evidence" value="ECO:0007669"/>
    <property type="project" value="InterPro"/>
</dbReference>
<protein>
    <submittedName>
        <fullName evidence="2">MOSC domain-containing protein</fullName>
    </submittedName>
    <submittedName>
        <fullName evidence="3">Uncharacterized Fe-S protein</fullName>
    </submittedName>
</protein>
<dbReference type="EMBL" id="CP072385">
    <property type="protein sequence ID" value="QUC11732.1"/>
    <property type="molecule type" value="Genomic_DNA"/>
</dbReference>
<dbReference type="GeneID" id="64408506"/>
<reference evidence="3 4" key="1">
    <citation type="submission" date="2018-12" db="EMBL/GenBank/DDBJ databases">
        <authorList>
            <consortium name="Pathogen Informatics"/>
        </authorList>
    </citation>
    <scope>NUCLEOTIDE SEQUENCE [LARGE SCALE GENOMIC DNA]</scope>
    <source>
        <strain evidence="3 4">NCTC12967</strain>
    </source>
</reference>
<accession>A0A448N168</accession>
<dbReference type="PROSITE" id="PS51340">
    <property type="entry name" value="MOSC"/>
    <property type="match status" value="1"/>
</dbReference>
<dbReference type="Proteomes" id="UP000273044">
    <property type="component" value="Chromosome"/>
</dbReference>
<evidence type="ECO:0000313" key="3">
    <source>
        <dbReference type="EMBL" id="VEH71148.1"/>
    </source>
</evidence>
<dbReference type="EMBL" id="LR134406">
    <property type="protein sequence ID" value="VEH71148.1"/>
    <property type="molecule type" value="Genomic_DNA"/>
</dbReference>
<feature type="domain" description="MOSC" evidence="1">
    <location>
        <begin position="74"/>
        <end position="249"/>
    </location>
</feature>
<keyword evidence="4" id="KW-1185">Reference proteome</keyword>
<dbReference type="OMA" id="PHLEDSW"/>
<dbReference type="GO" id="GO:0030151">
    <property type="term" value="F:molybdenum ion binding"/>
    <property type="evidence" value="ECO:0007669"/>
    <property type="project" value="InterPro"/>
</dbReference>
<name>A0A448N168_9ACTN</name>
<dbReference type="InterPro" id="IPR005303">
    <property type="entry name" value="MOCOS_middle"/>
</dbReference>
<evidence type="ECO:0000259" key="1">
    <source>
        <dbReference type="PROSITE" id="PS51340"/>
    </source>
</evidence>
<dbReference type="Proteomes" id="UP000677180">
    <property type="component" value="Chromosome"/>
</dbReference>
<reference evidence="2" key="2">
    <citation type="submission" date="2021-03" db="EMBL/GenBank/DDBJ databases">
        <title>Human Oral Microbial Genomes.</title>
        <authorList>
            <person name="Johnston C.D."/>
            <person name="Chen T."/>
            <person name="Dewhirst F.E."/>
        </authorList>
    </citation>
    <scope>NUCLEOTIDE SEQUENCE</scope>
    <source>
        <strain evidence="2">F0714</strain>
    </source>
</reference>
<organism evidence="3 4">
    <name type="scientific">Arachnia propionica</name>
    <dbReference type="NCBI Taxonomy" id="1750"/>
    <lineage>
        <taxon>Bacteria</taxon>
        <taxon>Bacillati</taxon>
        <taxon>Actinomycetota</taxon>
        <taxon>Actinomycetes</taxon>
        <taxon>Propionibacteriales</taxon>
        <taxon>Propionibacteriaceae</taxon>
        <taxon>Arachnia</taxon>
    </lineage>
</organism>
<gene>
    <name evidence="3" type="primary">ycbX</name>
    <name evidence="2" type="ORF">J5A53_03275</name>
    <name evidence="3" type="ORF">NCTC12967_02461</name>
</gene>
<dbReference type="AlphaFoldDB" id="A0A448N168"/>
<dbReference type="GO" id="GO:0003824">
    <property type="term" value="F:catalytic activity"/>
    <property type="evidence" value="ECO:0007669"/>
    <property type="project" value="InterPro"/>
</dbReference>